<evidence type="ECO:0000256" key="2">
    <source>
        <dbReference type="ARBA" id="ARBA00023015"/>
    </source>
</evidence>
<comment type="subcellular location">
    <subcellularLocation>
        <location evidence="1">Nucleus</location>
    </subcellularLocation>
</comment>
<dbReference type="SMART" id="SM01019">
    <property type="entry name" value="B3"/>
    <property type="match status" value="1"/>
</dbReference>
<keyword evidence="3" id="KW-0238">DNA-binding</keyword>
<evidence type="ECO:0000256" key="1">
    <source>
        <dbReference type="ARBA" id="ARBA00004123"/>
    </source>
</evidence>
<dbReference type="GO" id="GO:0006355">
    <property type="term" value="P:regulation of DNA-templated transcription"/>
    <property type="evidence" value="ECO:0007669"/>
    <property type="project" value="InterPro"/>
</dbReference>
<dbReference type="InterPro" id="IPR003340">
    <property type="entry name" value="B3_DNA-bd"/>
</dbReference>
<proteinExistence type="predicted"/>
<keyword evidence="4" id="KW-0804">Transcription</keyword>
<dbReference type="AlphaFoldDB" id="A0AAP0WW64"/>
<keyword evidence="5" id="KW-0539">Nucleus</keyword>
<feature type="domain" description="TF-B3" evidence="6">
    <location>
        <begin position="54"/>
        <end position="155"/>
    </location>
</feature>
<evidence type="ECO:0000313" key="8">
    <source>
        <dbReference type="Proteomes" id="UP001415857"/>
    </source>
</evidence>
<gene>
    <name evidence="7" type="ORF">L1049_004935</name>
</gene>
<sequence>MAAYTQGNGQHLPQTLDELEARVIIGRKDGELDYDDDGVTGSNGFETVEKPVSIAKTLTQSDANNGGGFSVPRYCAETIFPRLDYSADPLVQTVIAKDVHGEVWKFRHIYRTPVSAFVDNWVEFFCETEEAGCRGFDCVLKAENGDLCVGIRRAKRGIGGGCGFDSLSGWNPTAGNCISPFGGFSITPTFQPSPWH</sequence>
<comment type="caution">
    <text evidence="7">The sequence shown here is derived from an EMBL/GenBank/DDBJ whole genome shotgun (WGS) entry which is preliminary data.</text>
</comment>
<dbReference type="CDD" id="cd10017">
    <property type="entry name" value="B3_DNA"/>
    <property type="match status" value="1"/>
</dbReference>
<keyword evidence="2" id="KW-0805">Transcription regulation</keyword>
<name>A0AAP0WW64_LIQFO</name>
<dbReference type="Proteomes" id="UP001415857">
    <property type="component" value="Unassembled WGS sequence"/>
</dbReference>
<dbReference type="GO" id="GO:0003677">
    <property type="term" value="F:DNA binding"/>
    <property type="evidence" value="ECO:0007669"/>
    <property type="project" value="UniProtKB-KW"/>
</dbReference>
<dbReference type="SUPFAM" id="SSF101936">
    <property type="entry name" value="DNA-binding pseudobarrel domain"/>
    <property type="match status" value="1"/>
</dbReference>
<evidence type="ECO:0000256" key="5">
    <source>
        <dbReference type="ARBA" id="ARBA00023242"/>
    </source>
</evidence>
<reference evidence="7 8" key="1">
    <citation type="journal article" date="2024" name="Plant J.">
        <title>Genome sequences and population genomics reveal climatic adaptation and genomic divergence between two closely related sweetgum species.</title>
        <authorList>
            <person name="Xu W.Q."/>
            <person name="Ren C.Q."/>
            <person name="Zhang X.Y."/>
            <person name="Comes H.P."/>
            <person name="Liu X.H."/>
            <person name="Li Y.G."/>
            <person name="Kettle C.J."/>
            <person name="Jalonen R."/>
            <person name="Gaisberger H."/>
            <person name="Ma Y.Z."/>
            <person name="Qiu Y.X."/>
        </authorList>
    </citation>
    <scope>NUCLEOTIDE SEQUENCE [LARGE SCALE GENOMIC DNA]</scope>
    <source>
        <strain evidence="7">Hangzhou</strain>
    </source>
</reference>
<dbReference type="Gene3D" id="2.40.330.10">
    <property type="entry name" value="DNA-binding pseudobarrel domain"/>
    <property type="match status" value="1"/>
</dbReference>
<dbReference type="GO" id="GO:0005634">
    <property type="term" value="C:nucleus"/>
    <property type="evidence" value="ECO:0007669"/>
    <property type="project" value="UniProtKB-SubCell"/>
</dbReference>
<accession>A0AAP0WW64</accession>
<keyword evidence="8" id="KW-1185">Reference proteome</keyword>
<dbReference type="EMBL" id="JBBPBK010000007">
    <property type="protein sequence ID" value="KAK9282024.1"/>
    <property type="molecule type" value="Genomic_DNA"/>
</dbReference>
<organism evidence="7 8">
    <name type="scientific">Liquidambar formosana</name>
    <name type="common">Formosan gum</name>
    <dbReference type="NCBI Taxonomy" id="63359"/>
    <lineage>
        <taxon>Eukaryota</taxon>
        <taxon>Viridiplantae</taxon>
        <taxon>Streptophyta</taxon>
        <taxon>Embryophyta</taxon>
        <taxon>Tracheophyta</taxon>
        <taxon>Spermatophyta</taxon>
        <taxon>Magnoliopsida</taxon>
        <taxon>eudicotyledons</taxon>
        <taxon>Gunneridae</taxon>
        <taxon>Pentapetalae</taxon>
        <taxon>Saxifragales</taxon>
        <taxon>Altingiaceae</taxon>
        <taxon>Liquidambar</taxon>
    </lineage>
</organism>
<dbReference type="GO" id="GO:0009725">
    <property type="term" value="P:response to hormone"/>
    <property type="evidence" value="ECO:0007669"/>
    <property type="project" value="InterPro"/>
</dbReference>
<evidence type="ECO:0000256" key="4">
    <source>
        <dbReference type="ARBA" id="ARBA00023163"/>
    </source>
</evidence>
<evidence type="ECO:0000313" key="7">
    <source>
        <dbReference type="EMBL" id="KAK9282024.1"/>
    </source>
</evidence>
<evidence type="ECO:0000259" key="6">
    <source>
        <dbReference type="SMART" id="SM01019"/>
    </source>
</evidence>
<dbReference type="PANTHER" id="PTHR31384">
    <property type="entry name" value="AUXIN RESPONSE FACTOR 4-RELATED"/>
    <property type="match status" value="1"/>
</dbReference>
<dbReference type="InterPro" id="IPR044835">
    <property type="entry name" value="ARF_plant"/>
</dbReference>
<dbReference type="Pfam" id="PF02362">
    <property type="entry name" value="B3"/>
    <property type="match status" value="1"/>
</dbReference>
<dbReference type="InterPro" id="IPR015300">
    <property type="entry name" value="DNA-bd_pseudobarrel_sf"/>
</dbReference>
<evidence type="ECO:0000256" key="3">
    <source>
        <dbReference type="ARBA" id="ARBA00023125"/>
    </source>
</evidence>
<protein>
    <recommendedName>
        <fullName evidence="6">TF-B3 domain-containing protein</fullName>
    </recommendedName>
</protein>
<dbReference type="PANTHER" id="PTHR31384:SF160">
    <property type="entry name" value="AUXIN RESPONSE FACTOR 16"/>
    <property type="match status" value="1"/>
</dbReference>